<organism evidence="3 4">
    <name type="scientific">Solanum commersonii</name>
    <name type="common">Commerson's wild potato</name>
    <name type="synonym">Commerson's nightshade</name>
    <dbReference type="NCBI Taxonomy" id="4109"/>
    <lineage>
        <taxon>Eukaryota</taxon>
        <taxon>Viridiplantae</taxon>
        <taxon>Streptophyta</taxon>
        <taxon>Embryophyta</taxon>
        <taxon>Tracheophyta</taxon>
        <taxon>Spermatophyta</taxon>
        <taxon>Magnoliopsida</taxon>
        <taxon>eudicotyledons</taxon>
        <taxon>Gunneridae</taxon>
        <taxon>Pentapetalae</taxon>
        <taxon>asterids</taxon>
        <taxon>lamiids</taxon>
        <taxon>Solanales</taxon>
        <taxon>Solanaceae</taxon>
        <taxon>Solanoideae</taxon>
        <taxon>Solaneae</taxon>
        <taxon>Solanum</taxon>
    </lineage>
</organism>
<dbReference type="Pfam" id="PF20167">
    <property type="entry name" value="Transposase_32"/>
    <property type="match status" value="1"/>
</dbReference>
<dbReference type="PANTHER" id="PTHR33180:SF31">
    <property type="entry name" value="POLYPROTEIN PROTEIN"/>
    <property type="match status" value="1"/>
</dbReference>
<comment type="caution">
    <text evidence="3">The sequence shown here is derived from an EMBL/GenBank/DDBJ whole genome shotgun (WGS) entry which is preliminary data.</text>
</comment>
<reference evidence="3 4" key="1">
    <citation type="submission" date="2020-09" db="EMBL/GenBank/DDBJ databases">
        <title>De no assembly of potato wild relative species, Solanum commersonii.</title>
        <authorList>
            <person name="Cho K."/>
        </authorList>
    </citation>
    <scope>NUCLEOTIDE SEQUENCE [LARGE SCALE GENOMIC DNA]</scope>
    <source>
        <strain evidence="3">LZ3.2</strain>
        <tissue evidence="3">Leaf</tissue>
    </source>
</reference>
<protein>
    <recommendedName>
        <fullName evidence="2">Putative plant transposon protein domain-containing protein</fullName>
    </recommendedName>
</protein>
<proteinExistence type="predicted"/>
<dbReference type="AlphaFoldDB" id="A0A9J5WLH4"/>
<evidence type="ECO:0000313" key="4">
    <source>
        <dbReference type="Proteomes" id="UP000824120"/>
    </source>
</evidence>
<feature type="region of interest" description="Disordered" evidence="1">
    <location>
        <begin position="160"/>
        <end position="182"/>
    </location>
</feature>
<sequence>MKKWLALLISDDNNALKWLAEGVSIEKKDLNVAAKYWFKFISNTIMPSQNKSILRLAKAVCLGCIIKKTRINLWMIIAYEIHMRAKQSQASLYFSILTTALCKRARVPRDAKRDMELDQAEKKQKEAVATRSIAAEASLPTLAPGPLSISDAITTPANPLGPSVAALPPRPTADVASCEPIN</sequence>
<dbReference type="PANTHER" id="PTHR33180">
    <property type="entry name" value="PHOTOSYSTEM II CP43 REACTION CENTER PROTEIN"/>
    <property type="match status" value="1"/>
</dbReference>
<dbReference type="OrthoDB" id="1306244at2759"/>
<gene>
    <name evidence="3" type="ORF">H5410_056213</name>
</gene>
<feature type="domain" description="Putative plant transposon protein" evidence="2">
    <location>
        <begin position="7"/>
        <end position="108"/>
    </location>
</feature>
<evidence type="ECO:0000256" key="1">
    <source>
        <dbReference type="SAM" id="MobiDB-lite"/>
    </source>
</evidence>
<name>A0A9J5WLH4_SOLCO</name>
<evidence type="ECO:0000313" key="3">
    <source>
        <dbReference type="EMBL" id="KAG5576079.1"/>
    </source>
</evidence>
<dbReference type="EMBL" id="JACXVP010000011">
    <property type="protein sequence ID" value="KAG5576079.1"/>
    <property type="molecule type" value="Genomic_DNA"/>
</dbReference>
<accession>A0A9J5WLH4</accession>
<dbReference type="Proteomes" id="UP000824120">
    <property type="component" value="Chromosome 11"/>
</dbReference>
<evidence type="ECO:0000259" key="2">
    <source>
        <dbReference type="Pfam" id="PF20167"/>
    </source>
</evidence>
<keyword evidence="4" id="KW-1185">Reference proteome</keyword>
<dbReference type="InterPro" id="IPR046796">
    <property type="entry name" value="Transposase_32_dom"/>
</dbReference>